<organism evidence="11 12">
    <name type="scientific">Cimex lectularius</name>
    <name type="common">Bed bug</name>
    <name type="synonym">Acanthia lectularia</name>
    <dbReference type="NCBI Taxonomy" id="79782"/>
    <lineage>
        <taxon>Eukaryota</taxon>
        <taxon>Metazoa</taxon>
        <taxon>Ecdysozoa</taxon>
        <taxon>Arthropoda</taxon>
        <taxon>Hexapoda</taxon>
        <taxon>Insecta</taxon>
        <taxon>Pterygota</taxon>
        <taxon>Neoptera</taxon>
        <taxon>Paraneoptera</taxon>
        <taxon>Hemiptera</taxon>
        <taxon>Heteroptera</taxon>
        <taxon>Panheteroptera</taxon>
        <taxon>Cimicomorpha</taxon>
        <taxon>Cimicidae</taxon>
        <taxon>Cimex</taxon>
    </lineage>
</organism>
<dbReference type="GO" id="GO:0005868">
    <property type="term" value="C:cytoplasmic dynein complex"/>
    <property type="evidence" value="ECO:0007669"/>
    <property type="project" value="TreeGrafter"/>
</dbReference>
<keyword evidence="6" id="KW-0509">mRNA transport</keyword>
<dbReference type="GO" id="GO:0005874">
    <property type="term" value="C:microtubule"/>
    <property type="evidence" value="ECO:0007669"/>
    <property type="project" value="UniProtKB-KW"/>
</dbReference>
<evidence type="ECO:0000256" key="3">
    <source>
        <dbReference type="ARBA" id="ARBA00022448"/>
    </source>
</evidence>
<keyword evidence="10" id="KW-0505">Motor protein</keyword>
<dbReference type="InterPro" id="IPR037177">
    <property type="entry name" value="DLC_sf"/>
</dbReference>
<evidence type="ECO:0000256" key="1">
    <source>
        <dbReference type="ARBA" id="ARBA00004123"/>
    </source>
</evidence>
<dbReference type="Pfam" id="PF01221">
    <property type="entry name" value="Dynein_light"/>
    <property type="match status" value="1"/>
</dbReference>
<dbReference type="SUPFAM" id="SSF54648">
    <property type="entry name" value="DLC"/>
    <property type="match status" value="1"/>
</dbReference>
<evidence type="ECO:0000256" key="8">
    <source>
        <dbReference type="ARBA" id="ARBA00023212"/>
    </source>
</evidence>
<evidence type="ECO:0000256" key="4">
    <source>
        <dbReference type="ARBA" id="ARBA00022490"/>
    </source>
</evidence>
<evidence type="ECO:0000256" key="6">
    <source>
        <dbReference type="ARBA" id="ARBA00022816"/>
    </source>
</evidence>
<keyword evidence="3" id="KW-0813">Transport</keyword>
<comment type="similarity">
    <text evidence="10">Belongs to the dynein light chain family.</text>
</comment>
<dbReference type="FunFam" id="3.30.740.10:FF:000005">
    <property type="entry name" value="Dynein light chain"/>
    <property type="match status" value="1"/>
</dbReference>
<evidence type="ECO:0000256" key="2">
    <source>
        <dbReference type="ARBA" id="ARBA00004245"/>
    </source>
</evidence>
<dbReference type="GO" id="GO:0005634">
    <property type="term" value="C:nucleus"/>
    <property type="evidence" value="ECO:0007669"/>
    <property type="project" value="UniProtKB-SubCell"/>
</dbReference>
<sequence length="109" mass="12737">MECKVDVGLTGKHIKGDRKTELTIKYTDMPEKMKETVISLGHRALGRFQTEIDIATYIKDYMDKTYRGGRWHAFVGRNIKVCCSYENGKFIHFFIGDLAFIIFRTEYTQ</sequence>
<keyword evidence="12" id="KW-1185">Reference proteome</keyword>
<dbReference type="Proteomes" id="UP000494040">
    <property type="component" value="Unassembled WGS sequence"/>
</dbReference>
<dbReference type="PANTHER" id="PTHR11886">
    <property type="entry name" value="DYNEIN LIGHT CHAIN"/>
    <property type="match status" value="1"/>
</dbReference>
<dbReference type="GO" id="GO:0051028">
    <property type="term" value="P:mRNA transport"/>
    <property type="evidence" value="ECO:0007669"/>
    <property type="project" value="UniProtKB-KW"/>
</dbReference>
<dbReference type="PANTHER" id="PTHR11886:SF35">
    <property type="entry name" value="DYNEIN LIGHT CHAIN"/>
    <property type="match status" value="1"/>
</dbReference>
<dbReference type="KEGG" id="clec:106672474"/>
<dbReference type="GO" id="GO:0007017">
    <property type="term" value="P:microtubule-based process"/>
    <property type="evidence" value="ECO:0007669"/>
    <property type="project" value="InterPro"/>
</dbReference>
<dbReference type="OrthoDB" id="6506078at2759"/>
<dbReference type="EnsemblMetazoa" id="XM_014403935.1">
    <property type="protein sequence ID" value="XP_014259421.1"/>
    <property type="gene ID" value="LOC106672474"/>
</dbReference>
<comment type="subcellular location">
    <subcellularLocation>
        <location evidence="2 10">Cytoplasm</location>
        <location evidence="2 10">Cytoskeleton</location>
    </subcellularLocation>
    <subcellularLocation>
        <location evidence="1">Nucleus</location>
    </subcellularLocation>
</comment>
<dbReference type="AlphaFoldDB" id="A0A8I6S5P2"/>
<keyword evidence="10" id="KW-0243">Dynein</keyword>
<keyword evidence="4 10" id="KW-0963">Cytoplasm</keyword>
<dbReference type="GO" id="GO:0015031">
    <property type="term" value="P:protein transport"/>
    <property type="evidence" value="ECO:0007669"/>
    <property type="project" value="UniProtKB-KW"/>
</dbReference>
<evidence type="ECO:0000256" key="5">
    <source>
        <dbReference type="ARBA" id="ARBA00022701"/>
    </source>
</evidence>
<accession>A0A8I6S5P2</accession>
<keyword evidence="9" id="KW-0539">Nucleus</keyword>
<name>A0A8I6S5P2_CIMLE</name>
<dbReference type="InterPro" id="IPR001372">
    <property type="entry name" value="Dynein_light_chain_typ-1/2"/>
</dbReference>
<keyword evidence="7" id="KW-0653">Protein transport</keyword>
<proteinExistence type="inferred from homology"/>
<evidence type="ECO:0000256" key="10">
    <source>
        <dbReference type="RuleBase" id="RU365010"/>
    </source>
</evidence>
<protein>
    <recommendedName>
        <fullName evidence="10">Dynein light chain</fullName>
    </recommendedName>
</protein>
<gene>
    <name evidence="11" type="primary">106672474</name>
</gene>
<reference evidence="11" key="1">
    <citation type="submission" date="2022-01" db="UniProtKB">
        <authorList>
            <consortium name="EnsemblMetazoa"/>
        </authorList>
    </citation>
    <scope>IDENTIFICATION</scope>
</reference>
<dbReference type="GO" id="GO:0045505">
    <property type="term" value="F:dynein intermediate chain binding"/>
    <property type="evidence" value="ECO:0007669"/>
    <property type="project" value="TreeGrafter"/>
</dbReference>
<evidence type="ECO:0000313" key="11">
    <source>
        <dbReference type="EnsemblMetazoa" id="XP_014259421.1"/>
    </source>
</evidence>
<dbReference type="Gene3D" id="3.30.740.10">
    <property type="entry name" value="Protein Inhibitor Of Neuronal Nitric Oxide Synthase"/>
    <property type="match status" value="1"/>
</dbReference>
<evidence type="ECO:0000256" key="7">
    <source>
        <dbReference type="ARBA" id="ARBA00022927"/>
    </source>
</evidence>
<keyword evidence="5 10" id="KW-0493">Microtubule</keyword>
<evidence type="ECO:0000313" key="12">
    <source>
        <dbReference type="Proteomes" id="UP000494040"/>
    </source>
</evidence>
<keyword evidence="8 10" id="KW-0206">Cytoskeleton</keyword>
<evidence type="ECO:0000256" key="9">
    <source>
        <dbReference type="ARBA" id="ARBA00023242"/>
    </source>
</evidence>
<dbReference type="SMART" id="SM01375">
    <property type="entry name" value="Dynein_light"/>
    <property type="match status" value="1"/>
</dbReference>